<keyword evidence="6" id="KW-0560">Oxidoreductase</keyword>
<evidence type="ECO:0000256" key="7">
    <source>
        <dbReference type="ARBA" id="ARBA00023004"/>
    </source>
</evidence>
<dbReference type="InterPro" id="IPR017941">
    <property type="entry name" value="Rieske_2Fe-2S"/>
</dbReference>
<keyword evidence="3" id="KW-0001">2Fe-2S</keyword>
<keyword evidence="11" id="KW-1185">Reference proteome</keyword>
<feature type="domain" description="Rieske" evidence="9">
    <location>
        <begin position="11"/>
        <end position="111"/>
    </location>
</feature>
<dbReference type="PRINTS" id="PR00368">
    <property type="entry name" value="FADPNR"/>
</dbReference>
<comment type="caution">
    <text evidence="10">The sequence shown here is derived from an EMBL/GenBank/DDBJ whole genome shotgun (WGS) entry which is preliminary data.</text>
</comment>
<dbReference type="Gene3D" id="3.30.390.30">
    <property type="match status" value="1"/>
</dbReference>
<evidence type="ECO:0000256" key="8">
    <source>
        <dbReference type="ARBA" id="ARBA00023014"/>
    </source>
</evidence>
<dbReference type="SUPFAM" id="SSF55424">
    <property type="entry name" value="FAD/NAD-linked reductases, dimerisation (C-terminal) domain"/>
    <property type="match status" value="1"/>
</dbReference>
<evidence type="ECO:0000259" key="9">
    <source>
        <dbReference type="PROSITE" id="PS51296"/>
    </source>
</evidence>
<dbReference type="InterPro" id="IPR036188">
    <property type="entry name" value="FAD/NAD-bd_sf"/>
</dbReference>
<keyword evidence="8" id="KW-0411">Iron-sulfur</keyword>
<keyword evidence="7" id="KW-0408">Iron</keyword>
<dbReference type="PANTHER" id="PTHR43557">
    <property type="entry name" value="APOPTOSIS-INDUCING FACTOR 1"/>
    <property type="match status" value="1"/>
</dbReference>
<proteinExistence type="predicted"/>
<dbReference type="InterPro" id="IPR050446">
    <property type="entry name" value="FAD-oxidoreductase/Apoptosis"/>
</dbReference>
<dbReference type="Pfam" id="PF14759">
    <property type="entry name" value="Reductase_C"/>
    <property type="match status" value="1"/>
</dbReference>
<dbReference type="InterPro" id="IPR016156">
    <property type="entry name" value="FAD/NAD-linked_Rdtase_dimer_sf"/>
</dbReference>
<evidence type="ECO:0000256" key="3">
    <source>
        <dbReference type="ARBA" id="ARBA00022714"/>
    </source>
</evidence>
<dbReference type="InterPro" id="IPR036922">
    <property type="entry name" value="Rieske_2Fe-2S_sf"/>
</dbReference>
<evidence type="ECO:0000313" key="11">
    <source>
        <dbReference type="Proteomes" id="UP001062901"/>
    </source>
</evidence>
<dbReference type="SUPFAM" id="SSF51905">
    <property type="entry name" value="FAD/NAD(P)-binding domain"/>
    <property type="match status" value="2"/>
</dbReference>
<dbReference type="RefSeq" id="WP_018979106.1">
    <property type="nucleotide sequence ID" value="NZ_BAQD01000040.1"/>
</dbReference>
<accession>A0ABQ0P358</accession>
<sequence length="517" mass="56365">MSDRAEQQSFHDVASLEEIKEDGLKIVTIGKRSIVLMRREGRIHALGGKCPHKGAPLNKGAYCKSASHGDVLVCPWHKAVFSAETGKVVEPIAFEDLPRYPVEIVQGRIIVGARPLPSAPAVARQEGEHVLVLGGGAAAASVVYTLRHEGFAGKITIIGDEEWAPYDRTMLSKSFLLAEPSRRQAPDILDKNYYIRHNITRLQGRVTALDHHTKTVTLEDGQTLQGDHIVIATGSRPRSPDIAGIERDGVMGLHSQADALKMAEEITPDQPVILIGGGLIGLEVASSLRQKGVGVTIITNEGVPMEAQLGREIGLRLHQLHEENSVAFISDAQVTRIYGEGRVEGVELDDGMRLPCRHVLIATGVQPQSDYVRDSLKGPEGSVLVDEAMRAAPGVYAAGDVAAVTKDGRVWRVEHWRHAQVQGRIAAQAIMGFPVEKMPVPWFWTQQFGKKIEWLGWGEAFDHVLIEGALEDFKFLATYRSNNRVVALSGAGRATEMARAAVSFDEFAEKEAPSVPL</sequence>
<evidence type="ECO:0000256" key="1">
    <source>
        <dbReference type="ARBA" id="ARBA00001974"/>
    </source>
</evidence>
<gene>
    <name evidence="10" type="ORF">AA15669_1440</name>
</gene>
<keyword evidence="5" id="KW-0274">FAD</keyword>
<dbReference type="Gene3D" id="2.102.10.10">
    <property type="entry name" value="Rieske [2Fe-2S] iron-sulphur domain"/>
    <property type="match status" value="1"/>
</dbReference>
<dbReference type="InterPro" id="IPR028202">
    <property type="entry name" value="Reductase_C"/>
</dbReference>
<dbReference type="Pfam" id="PF07992">
    <property type="entry name" value="Pyr_redox_2"/>
    <property type="match status" value="1"/>
</dbReference>
<dbReference type="Pfam" id="PF00355">
    <property type="entry name" value="Rieske"/>
    <property type="match status" value="1"/>
</dbReference>
<dbReference type="PANTHER" id="PTHR43557:SF2">
    <property type="entry name" value="RIESKE DOMAIN-CONTAINING PROTEIN-RELATED"/>
    <property type="match status" value="1"/>
</dbReference>
<evidence type="ECO:0000256" key="2">
    <source>
        <dbReference type="ARBA" id="ARBA00022630"/>
    </source>
</evidence>
<evidence type="ECO:0000256" key="4">
    <source>
        <dbReference type="ARBA" id="ARBA00022723"/>
    </source>
</evidence>
<evidence type="ECO:0000256" key="5">
    <source>
        <dbReference type="ARBA" id="ARBA00022827"/>
    </source>
</evidence>
<dbReference type="EMBL" id="BAQD01000040">
    <property type="protein sequence ID" value="GBQ07581.1"/>
    <property type="molecule type" value="Genomic_DNA"/>
</dbReference>
<keyword evidence="2" id="KW-0285">Flavoprotein</keyword>
<evidence type="ECO:0000313" key="10">
    <source>
        <dbReference type="EMBL" id="GBQ07581.1"/>
    </source>
</evidence>
<reference evidence="10" key="1">
    <citation type="submission" date="2013-04" db="EMBL/GenBank/DDBJ databases">
        <title>The genome sequencing project of 58 acetic acid bacteria.</title>
        <authorList>
            <person name="Okamoto-Kainuma A."/>
            <person name="Ishikawa M."/>
            <person name="Umino S."/>
            <person name="Koizumi Y."/>
            <person name="Shiwa Y."/>
            <person name="Yoshikawa H."/>
            <person name="Matsutani M."/>
            <person name="Matsushita K."/>
        </authorList>
    </citation>
    <scope>NUCLEOTIDE SEQUENCE</scope>
    <source>
        <strain evidence="10">DSM 15669</strain>
    </source>
</reference>
<comment type="cofactor">
    <cofactor evidence="1">
        <name>FAD</name>
        <dbReference type="ChEBI" id="CHEBI:57692"/>
    </cofactor>
</comment>
<keyword evidence="4" id="KW-0479">Metal-binding</keyword>
<dbReference type="InterPro" id="IPR023753">
    <property type="entry name" value="FAD/NAD-binding_dom"/>
</dbReference>
<evidence type="ECO:0000256" key="6">
    <source>
        <dbReference type="ARBA" id="ARBA00023002"/>
    </source>
</evidence>
<dbReference type="PRINTS" id="PR00411">
    <property type="entry name" value="PNDRDTASEI"/>
</dbReference>
<dbReference type="PROSITE" id="PS51296">
    <property type="entry name" value="RIESKE"/>
    <property type="match status" value="1"/>
</dbReference>
<dbReference type="Gene3D" id="3.50.50.60">
    <property type="entry name" value="FAD/NAD(P)-binding domain"/>
    <property type="match status" value="2"/>
</dbReference>
<organism evidence="10 11">
    <name type="scientific">Saccharibacter floricola DSM 15669</name>
    <dbReference type="NCBI Taxonomy" id="1123227"/>
    <lineage>
        <taxon>Bacteria</taxon>
        <taxon>Pseudomonadati</taxon>
        <taxon>Pseudomonadota</taxon>
        <taxon>Alphaproteobacteria</taxon>
        <taxon>Acetobacterales</taxon>
        <taxon>Acetobacteraceae</taxon>
        <taxon>Saccharibacter</taxon>
    </lineage>
</organism>
<dbReference type="SUPFAM" id="SSF50022">
    <property type="entry name" value="ISP domain"/>
    <property type="match status" value="1"/>
</dbReference>
<protein>
    <submittedName>
        <fullName evidence="10">Rubredoxin-NAD reductase</fullName>
    </submittedName>
</protein>
<dbReference type="Proteomes" id="UP001062901">
    <property type="component" value="Unassembled WGS sequence"/>
</dbReference>
<name>A0ABQ0P358_9PROT</name>